<evidence type="ECO:0000313" key="2">
    <source>
        <dbReference type="EMBL" id="KAG7047912.1"/>
    </source>
</evidence>
<evidence type="ECO:0000313" key="3">
    <source>
        <dbReference type="Proteomes" id="UP000699042"/>
    </source>
</evidence>
<keyword evidence="3" id="KW-1185">Reference proteome</keyword>
<sequence>MGGEYMRLQDLNTSVYSEWLHISTSLYNLWKQTRAPPRGNNTNPAIPSPARVTTHHSPHQELPPAPSISKLAQRGNSRSRKSWWGRKVESAHLSSFASPCVIAEYRRKGPILTPNPKVNLPGEKGARNGDGGTEIKSHLW</sequence>
<organism evidence="2 3">
    <name type="scientific">Colletotrichum scovillei</name>
    <dbReference type="NCBI Taxonomy" id="1209932"/>
    <lineage>
        <taxon>Eukaryota</taxon>
        <taxon>Fungi</taxon>
        <taxon>Dikarya</taxon>
        <taxon>Ascomycota</taxon>
        <taxon>Pezizomycotina</taxon>
        <taxon>Sordariomycetes</taxon>
        <taxon>Hypocreomycetidae</taxon>
        <taxon>Glomerellales</taxon>
        <taxon>Glomerellaceae</taxon>
        <taxon>Colletotrichum</taxon>
        <taxon>Colletotrichum acutatum species complex</taxon>
    </lineage>
</organism>
<gene>
    <name evidence="2" type="ORF">JMJ77_011250</name>
</gene>
<protein>
    <submittedName>
        <fullName evidence="2">Uncharacterized protein</fullName>
    </submittedName>
</protein>
<feature type="region of interest" description="Disordered" evidence="1">
    <location>
        <begin position="111"/>
        <end position="140"/>
    </location>
</feature>
<dbReference type="EMBL" id="JAESDN010000007">
    <property type="protein sequence ID" value="KAG7047912.1"/>
    <property type="molecule type" value="Genomic_DNA"/>
</dbReference>
<dbReference type="Proteomes" id="UP000699042">
    <property type="component" value="Unassembled WGS sequence"/>
</dbReference>
<name>A0A9P7R1M3_9PEZI</name>
<evidence type="ECO:0000256" key="1">
    <source>
        <dbReference type="SAM" id="MobiDB-lite"/>
    </source>
</evidence>
<proteinExistence type="predicted"/>
<comment type="caution">
    <text evidence="2">The sequence shown here is derived from an EMBL/GenBank/DDBJ whole genome shotgun (WGS) entry which is preliminary data.</text>
</comment>
<accession>A0A9P7R1M3</accession>
<reference evidence="2" key="1">
    <citation type="submission" date="2021-05" db="EMBL/GenBank/DDBJ databases">
        <title>Comparative genomics of three Colletotrichum scovillei strains and genetic complementation revealed genes involved fungal growth and virulence on chili pepper.</title>
        <authorList>
            <person name="Hsieh D.-K."/>
            <person name="Chuang S.-C."/>
            <person name="Chen C.-Y."/>
            <person name="Chao Y.-T."/>
            <person name="Lu M.-Y.J."/>
            <person name="Lee M.-H."/>
            <person name="Shih M.-C."/>
        </authorList>
    </citation>
    <scope>NUCLEOTIDE SEQUENCE</scope>
    <source>
        <strain evidence="2">Coll-153</strain>
    </source>
</reference>
<dbReference type="AlphaFoldDB" id="A0A9P7R1M3"/>
<feature type="region of interest" description="Disordered" evidence="1">
    <location>
        <begin position="34"/>
        <end position="93"/>
    </location>
</feature>